<dbReference type="EMBL" id="FOVR01000032">
    <property type="protein sequence ID" value="SFP21269.1"/>
    <property type="molecule type" value="Genomic_DNA"/>
</dbReference>
<evidence type="ECO:0000313" key="2">
    <source>
        <dbReference type="EMBL" id="SFP21269.1"/>
    </source>
</evidence>
<evidence type="ECO:0000256" key="1">
    <source>
        <dbReference type="ARBA" id="ARBA00007274"/>
    </source>
</evidence>
<reference evidence="2 3" key="1">
    <citation type="submission" date="2016-10" db="EMBL/GenBank/DDBJ databases">
        <authorList>
            <person name="de Groot N.N."/>
        </authorList>
    </citation>
    <scope>NUCLEOTIDE SEQUENCE [LARGE SCALE GENOMIC DNA]</scope>
    <source>
        <strain evidence="2 3">CGMCC 1.9157</strain>
    </source>
</reference>
<sequence length="253" mass="28168">MAKYINVEVDQTTSDLLAEMSIEFFGGKRKIRPGDVIRSRIGSVVEEYSRHPTKLLMHSGSFSYASDNGRSLLGMATGRYCSVAVGIRVMNGHHPMEALTTNPWHYGDFYKEGNIPADFVYRGERPAFPQEYGPVKVGHDVWVGSHCTLMSGKQISTGAVIAGGANVTSDVPPYAIVGGNPAKVIRYRFPDEIIQRLLESKWWEISPKLLRDFNVFEVEETLDAIDRLRQSGEAIEFTPRKLKVTAKGLEEAS</sequence>
<accession>A0A1I5NHM2</accession>
<comment type="similarity">
    <text evidence="1">Belongs to the transferase hexapeptide repeat family.</text>
</comment>
<dbReference type="RefSeq" id="WP_139229385.1">
    <property type="nucleotide sequence ID" value="NZ_FOVR01000032.1"/>
</dbReference>
<dbReference type="Proteomes" id="UP000199236">
    <property type="component" value="Unassembled WGS sequence"/>
</dbReference>
<keyword evidence="3" id="KW-1185">Reference proteome</keyword>
<dbReference type="Gene3D" id="2.160.10.10">
    <property type="entry name" value="Hexapeptide repeat proteins"/>
    <property type="match status" value="1"/>
</dbReference>
<dbReference type="STRING" id="655353.SAMN04488056_1325"/>
<dbReference type="OrthoDB" id="9815592at2"/>
<dbReference type="InterPro" id="IPR050179">
    <property type="entry name" value="Trans_hexapeptide_repeat"/>
</dbReference>
<dbReference type="InterPro" id="IPR011004">
    <property type="entry name" value="Trimer_LpxA-like_sf"/>
</dbReference>
<evidence type="ECO:0000313" key="3">
    <source>
        <dbReference type="Proteomes" id="UP000199236"/>
    </source>
</evidence>
<evidence type="ECO:0008006" key="4">
    <source>
        <dbReference type="Google" id="ProtNLM"/>
    </source>
</evidence>
<proteinExistence type="inferred from homology"/>
<dbReference type="SUPFAM" id="SSF51161">
    <property type="entry name" value="Trimeric LpxA-like enzymes"/>
    <property type="match status" value="1"/>
</dbReference>
<protein>
    <recommendedName>
        <fullName evidence="4">Acetyltransferase (Isoleucine patch superfamily)</fullName>
    </recommendedName>
</protein>
<dbReference type="PANTHER" id="PTHR43300">
    <property type="entry name" value="ACETYLTRANSFERASE"/>
    <property type="match status" value="1"/>
</dbReference>
<organism evidence="2 3">
    <name type="scientific">Cohaesibacter marisflavi</name>
    <dbReference type="NCBI Taxonomy" id="655353"/>
    <lineage>
        <taxon>Bacteria</taxon>
        <taxon>Pseudomonadati</taxon>
        <taxon>Pseudomonadota</taxon>
        <taxon>Alphaproteobacteria</taxon>
        <taxon>Hyphomicrobiales</taxon>
        <taxon>Cohaesibacteraceae</taxon>
    </lineage>
</organism>
<dbReference type="AlphaFoldDB" id="A0A1I5NHM2"/>
<dbReference type="PANTHER" id="PTHR43300:SF11">
    <property type="entry name" value="ACETYLTRANSFERASE RV3034C-RELATED"/>
    <property type="match status" value="1"/>
</dbReference>
<name>A0A1I5NHM2_9HYPH</name>
<gene>
    <name evidence="2" type="ORF">SAMN04488056_1325</name>
</gene>
<dbReference type="CDD" id="cd03349">
    <property type="entry name" value="LbH_XAT"/>
    <property type="match status" value="1"/>
</dbReference>